<dbReference type="Proteomes" id="UP000238375">
    <property type="component" value="Unassembled WGS sequence"/>
</dbReference>
<name>A0A2T0TMW4_9BACT</name>
<protein>
    <recommendedName>
        <fullName evidence="3">SUKH superfamily protein</fullName>
    </recommendedName>
</protein>
<evidence type="ECO:0000313" key="1">
    <source>
        <dbReference type="EMBL" id="PRY47074.1"/>
    </source>
</evidence>
<organism evidence="1 2">
    <name type="scientific">Spirosoma oryzae</name>
    <dbReference type="NCBI Taxonomy" id="1469603"/>
    <lineage>
        <taxon>Bacteria</taxon>
        <taxon>Pseudomonadati</taxon>
        <taxon>Bacteroidota</taxon>
        <taxon>Cytophagia</taxon>
        <taxon>Cytophagales</taxon>
        <taxon>Cytophagaceae</taxon>
        <taxon>Spirosoma</taxon>
    </lineage>
</organism>
<sequence length="99" mass="11284">MDKTWLEPWGVVSESQKAAIKNQLQAEITLYHPLFEEQLEPIGRSFASDDVLFLREGGKLAVVHLTWSGPGDDEYPLTEFFSTWSEFASKKMALDNLSY</sequence>
<reference evidence="1 2" key="1">
    <citation type="submission" date="2018-03" db="EMBL/GenBank/DDBJ databases">
        <title>Genomic Encyclopedia of Archaeal and Bacterial Type Strains, Phase II (KMG-II): from individual species to whole genera.</title>
        <authorList>
            <person name="Goeker M."/>
        </authorList>
    </citation>
    <scope>NUCLEOTIDE SEQUENCE [LARGE SCALE GENOMIC DNA]</scope>
    <source>
        <strain evidence="1 2">DSM 28354</strain>
    </source>
</reference>
<proteinExistence type="predicted"/>
<dbReference type="AlphaFoldDB" id="A0A2T0TMW4"/>
<comment type="caution">
    <text evidence="1">The sequence shown here is derived from an EMBL/GenBank/DDBJ whole genome shotgun (WGS) entry which is preliminary data.</text>
</comment>
<accession>A0A2T0TMW4</accession>
<evidence type="ECO:0000313" key="2">
    <source>
        <dbReference type="Proteomes" id="UP000238375"/>
    </source>
</evidence>
<gene>
    <name evidence="1" type="ORF">CLV58_101138</name>
</gene>
<evidence type="ECO:0008006" key="3">
    <source>
        <dbReference type="Google" id="ProtNLM"/>
    </source>
</evidence>
<keyword evidence="2" id="KW-1185">Reference proteome</keyword>
<dbReference type="EMBL" id="PVTE01000001">
    <property type="protein sequence ID" value="PRY47074.1"/>
    <property type="molecule type" value="Genomic_DNA"/>
</dbReference>